<evidence type="ECO:0000313" key="1">
    <source>
        <dbReference type="EMBL" id="KAK7580198.1"/>
    </source>
</evidence>
<sequence>MNLLPPFHSEAEPGKDFAAIMGKIHRFSVKGSKFLHDVTVKPFATNMKQNAMREDMKSQPPEDDSSKLNIDPATLTADIKQLLEGGEIQMNFNNYLLALFKEDSKPPGQSQIEERLANNNESSIILSIYPMNEFEETYRIIKLLNPSLFESFIWWSVVESILDEGPAQLYEYYKRYHAELTETYGYRSPTPRFV</sequence>
<name>A0AAN9Y241_9HEMI</name>
<accession>A0AAN9Y241</accession>
<evidence type="ECO:0000313" key="2">
    <source>
        <dbReference type="Proteomes" id="UP001367676"/>
    </source>
</evidence>
<organism evidence="1 2">
    <name type="scientific">Parthenolecanium corni</name>
    <dbReference type="NCBI Taxonomy" id="536013"/>
    <lineage>
        <taxon>Eukaryota</taxon>
        <taxon>Metazoa</taxon>
        <taxon>Ecdysozoa</taxon>
        <taxon>Arthropoda</taxon>
        <taxon>Hexapoda</taxon>
        <taxon>Insecta</taxon>
        <taxon>Pterygota</taxon>
        <taxon>Neoptera</taxon>
        <taxon>Paraneoptera</taxon>
        <taxon>Hemiptera</taxon>
        <taxon>Sternorrhyncha</taxon>
        <taxon>Coccoidea</taxon>
        <taxon>Coccidae</taxon>
        <taxon>Parthenolecanium</taxon>
    </lineage>
</organism>
<comment type="caution">
    <text evidence="1">The sequence shown here is derived from an EMBL/GenBank/DDBJ whole genome shotgun (WGS) entry which is preliminary data.</text>
</comment>
<dbReference type="Proteomes" id="UP001367676">
    <property type="component" value="Unassembled WGS sequence"/>
</dbReference>
<dbReference type="AlphaFoldDB" id="A0AAN9Y241"/>
<protein>
    <submittedName>
        <fullName evidence="1">Uncharacterized protein</fullName>
    </submittedName>
</protein>
<dbReference type="EMBL" id="JBBCAQ010000034">
    <property type="protein sequence ID" value="KAK7580198.1"/>
    <property type="molecule type" value="Genomic_DNA"/>
</dbReference>
<keyword evidence="2" id="KW-1185">Reference proteome</keyword>
<reference evidence="1 2" key="1">
    <citation type="submission" date="2024-03" db="EMBL/GenBank/DDBJ databases">
        <title>Adaptation during the transition from Ophiocordyceps entomopathogen to insect associate is accompanied by gene loss and intensified selection.</title>
        <authorList>
            <person name="Ward C.M."/>
            <person name="Onetto C.A."/>
            <person name="Borneman A.R."/>
        </authorList>
    </citation>
    <scope>NUCLEOTIDE SEQUENCE [LARGE SCALE GENOMIC DNA]</scope>
    <source>
        <strain evidence="1">AWRI1</strain>
        <tissue evidence="1">Single Adult Female</tissue>
    </source>
</reference>
<gene>
    <name evidence="1" type="ORF">V9T40_000827</name>
</gene>
<proteinExistence type="predicted"/>